<comment type="caution">
    <text evidence="1">The sequence shown here is derived from an EMBL/GenBank/DDBJ whole genome shotgun (WGS) entry which is preliminary data.</text>
</comment>
<dbReference type="AlphaFoldDB" id="A0A9P6KAY2"/>
<evidence type="ECO:0000313" key="2">
    <source>
        <dbReference type="Proteomes" id="UP000780801"/>
    </source>
</evidence>
<organism evidence="1 2">
    <name type="scientific">Lunasporangiospora selenospora</name>
    <dbReference type="NCBI Taxonomy" id="979761"/>
    <lineage>
        <taxon>Eukaryota</taxon>
        <taxon>Fungi</taxon>
        <taxon>Fungi incertae sedis</taxon>
        <taxon>Mucoromycota</taxon>
        <taxon>Mortierellomycotina</taxon>
        <taxon>Mortierellomycetes</taxon>
        <taxon>Mortierellales</taxon>
        <taxon>Mortierellaceae</taxon>
        <taxon>Lunasporangiospora</taxon>
    </lineage>
</organism>
<dbReference type="EMBL" id="JAABOA010003907">
    <property type="protein sequence ID" value="KAF9578201.1"/>
    <property type="molecule type" value="Genomic_DNA"/>
</dbReference>
<reference evidence="1" key="1">
    <citation type="journal article" date="2020" name="Fungal Divers.">
        <title>Resolving the Mortierellaceae phylogeny through synthesis of multi-gene phylogenetics and phylogenomics.</title>
        <authorList>
            <person name="Vandepol N."/>
            <person name="Liber J."/>
            <person name="Desiro A."/>
            <person name="Na H."/>
            <person name="Kennedy M."/>
            <person name="Barry K."/>
            <person name="Grigoriev I.V."/>
            <person name="Miller A.N."/>
            <person name="O'Donnell K."/>
            <person name="Stajich J.E."/>
            <person name="Bonito G."/>
        </authorList>
    </citation>
    <scope>NUCLEOTIDE SEQUENCE</scope>
    <source>
        <strain evidence="1">KOD1015</strain>
    </source>
</reference>
<sequence length="105" mass="12211">MTNEQQTAQKIECDCKNRAEWDLHPLANRTFENLDKKHIHTQTEPCIEIQATTTKTKTMPACSCGKNEWDLHPATIRFIENEGTPQDVKQLHELERRCPRAEKPL</sequence>
<evidence type="ECO:0000313" key="1">
    <source>
        <dbReference type="EMBL" id="KAF9578201.1"/>
    </source>
</evidence>
<dbReference type="Proteomes" id="UP000780801">
    <property type="component" value="Unassembled WGS sequence"/>
</dbReference>
<keyword evidence="2" id="KW-1185">Reference proteome</keyword>
<protein>
    <submittedName>
        <fullName evidence="1">Uncharacterized protein</fullName>
    </submittedName>
</protein>
<proteinExistence type="predicted"/>
<name>A0A9P6KAY2_9FUNG</name>
<dbReference type="OrthoDB" id="2095854at2759"/>
<gene>
    <name evidence="1" type="ORF">BGW38_006130</name>
</gene>
<accession>A0A9P6KAY2</accession>